<evidence type="ECO:0000313" key="1">
    <source>
        <dbReference type="EMBL" id="MBE8712443.1"/>
    </source>
</evidence>
<gene>
    <name evidence="1" type="ORF">C4F49_01955</name>
</gene>
<proteinExistence type="predicted"/>
<name>A0A928UV54_9SPHI</name>
<keyword evidence="2" id="KW-1185">Reference proteome</keyword>
<dbReference type="AlphaFoldDB" id="A0A928UV54"/>
<dbReference type="EMBL" id="PRDK01000001">
    <property type="protein sequence ID" value="MBE8712443.1"/>
    <property type="molecule type" value="Genomic_DNA"/>
</dbReference>
<dbReference type="Proteomes" id="UP000616201">
    <property type="component" value="Unassembled WGS sequence"/>
</dbReference>
<accession>A0A928UV54</accession>
<sequence length="176" mass="19952">MQVYCPEVVDTLLRSEQFAGENITVILTDARKLPKNTQADCSGNQVLGALVKQLRKTYPKATLNIKNNLNAQQPISGKYIKIMLEAYQFGIEKDFAASINPKYYAPESFKDIPEDSYTAGTILAFEIKTDEKPFHFVASQFHRFALEINESTSKKALRESFTKALNDFVLFIDKNQ</sequence>
<comment type="caution">
    <text evidence="1">The sequence shown here is derived from an EMBL/GenBank/DDBJ whole genome shotgun (WGS) entry which is preliminary data.</text>
</comment>
<evidence type="ECO:0000313" key="2">
    <source>
        <dbReference type="Proteomes" id="UP000616201"/>
    </source>
</evidence>
<reference evidence="1" key="1">
    <citation type="submission" date="2018-02" db="EMBL/GenBank/DDBJ databases">
        <authorList>
            <person name="Vasarhelyi B.M."/>
            <person name="Deshmukh S."/>
            <person name="Balint B."/>
            <person name="Kukolya J."/>
        </authorList>
    </citation>
    <scope>NUCLEOTIDE SEQUENCE</scope>
    <source>
        <strain evidence="1">KB22</strain>
    </source>
</reference>
<protein>
    <submittedName>
        <fullName evidence="1">Uncharacterized protein</fullName>
    </submittedName>
</protein>
<organism evidence="1 2">
    <name type="scientific">Sphingobacterium hungaricum</name>
    <dbReference type="NCBI Taxonomy" id="2082723"/>
    <lineage>
        <taxon>Bacteria</taxon>
        <taxon>Pseudomonadati</taxon>
        <taxon>Bacteroidota</taxon>
        <taxon>Sphingobacteriia</taxon>
        <taxon>Sphingobacteriales</taxon>
        <taxon>Sphingobacteriaceae</taxon>
        <taxon>Sphingobacterium</taxon>
    </lineage>
</organism>